<keyword evidence="3" id="KW-1185">Reference proteome</keyword>
<gene>
    <name evidence="2" type="ORF">SCUD_LOCUS21751</name>
</gene>
<dbReference type="AlphaFoldDB" id="A0A183L346"/>
<proteinExistence type="predicted"/>
<dbReference type="WBParaSite" id="SCUD_0002175501-mRNA-1">
    <property type="protein sequence ID" value="SCUD_0002175501-mRNA-1"/>
    <property type="gene ID" value="SCUD_0002175501"/>
</dbReference>
<reference evidence="4" key="1">
    <citation type="submission" date="2016-06" db="UniProtKB">
        <authorList>
            <consortium name="WormBaseParasite"/>
        </authorList>
    </citation>
    <scope>IDENTIFICATION</scope>
</reference>
<evidence type="ECO:0000256" key="1">
    <source>
        <dbReference type="SAM" id="MobiDB-lite"/>
    </source>
</evidence>
<dbReference type="STRING" id="6186.A0A183L346"/>
<feature type="compositionally biased region" description="Polar residues" evidence="1">
    <location>
        <begin position="195"/>
        <end position="216"/>
    </location>
</feature>
<evidence type="ECO:0000313" key="4">
    <source>
        <dbReference type="WBParaSite" id="SCUD_0002175501-mRNA-1"/>
    </source>
</evidence>
<feature type="compositionally biased region" description="Low complexity" evidence="1">
    <location>
        <begin position="219"/>
        <end position="229"/>
    </location>
</feature>
<name>A0A183L346_9TREM</name>
<feature type="region of interest" description="Disordered" evidence="1">
    <location>
        <begin position="190"/>
        <end position="229"/>
    </location>
</feature>
<dbReference type="PANTHER" id="PTHR47027">
    <property type="entry name" value="REVERSE TRANSCRIPTASE DOMAIN-CONTAINING PROTEIN"/>
    <property type="match status" value="1"/>
</dbReference>
<dbReference type="PANTHER" id="PTHR47027:SF25">
    <property type="entry name" value="REVERSE TRANSCRIPTASE DOMAIN-CONTAINING PROTEIN"/>
    <property type="match status" value="1"/>
</dbReference>
<accession>A0A183L346</accession>
<evidence type="ECO:0000313" key="3">
    <source>
        <dbReference type="Proteomes" id="UP000279833"/>
    </source>
</evidence>
<evidence type="ECO:0000313" key="2">
    <source>
        <dbReference type="EMBL" id="VDP76419.1"/>
    </source>
</evidence>
<dbReference type="Proteomes" id="UP000279833">
    <property type="component" value="Unassembled WGS sequence"/>
</dbReference>
<protein>
    <submittedName>
        <fullName evidence="4">Reverse transcriptase domain-containing protein</fullName>
    </submittedName>
</protein>
<sequence>MTVEKAARGGNMRQFYDTTEMLAGNYRKLGRPVKSKKDKAGFCKDRSCIDQIATLQVIVEQSIECNSSLYINFIDHEKVFDTMERTALWRHLRHYRVPEKIVNIIQLTSRMQLDDLDFTDDLALLSQSQQKTKEKTNSVAAASATILRYNTACINPITIDGKDLEDVKTFTYLGSIIDEHGGSDAHVKARIGQRPNRSTNQCSSWPSFRASNISDATSEKPSASASRKSAIIADSKPFSGISDSSSENRVRINLSELEGHKSSEYVIKPAMLHITSLLLGHLYSVKRTDLLQKSCGWLKTNSTT</sequence>
<organism evidence="4">
    <name type="scientific">Schistosoma curassoni</name>
    <dbReference type="NCBI Taxonomy" id="6186"/>
    <lineage>
        <taxon>Eukaryota</taxon>
        <taxon>Metazoa</taxon>
        <taxon>Spiralia</taxon>
        <taxon>Lophotrochozoa</taxon>
        <taxon>Platyhelminthes</taxon>
        <taxon>Trematoda</taxon>
        <taxon>Digenea</taxon>
        <taxon>Strigeidida</taxon>
        <taxon>Schistosomatoidea</taxon>
        <taxon>Schistosomatidae</taxon>
        <taxon>Schistosoma</taxon>
    </lineage>
</organism>
<dbReference type="EMBL" id="UZAK01047319">
    <property type="protein sequence ID" value="VDP76419.1"/>
    <property type="molecule type" value="Genomic_DNA"/>
</dbReference>
<reference evidence="2 3" key="2">
    <citation type="submission" date="2018-11" db="EMBL/GenBank/DDBJ databases">
        <authorList>
            <consortium name="Pathogen Informatics"/>
        </authorList>
    </citation>
    <scope>NUCLEOTIDE SEQUENCE [LARGE SCALE GENOMIC DNA]</scope>
    <source>
        <strain evidence="2">Dakar</strain>
        <strain evidence="3">Dakar, Senegal</strain>
    </source>
</reference>